<gene>
    <name evidence="1" type="ORF">SAMN05444354_101272</name>
</gene>
<dbReference type="InterPro" id="IPR023375">
    <property type="entry name" value="ADC_dom_sf"/>
</dbReference>
<sequence>MLLVFSQEVRVSPSSFPPAPWRLRGQLYASVWWVPVRRLHLSLDPAFELLTVAGRACVAAAFVDYQPGSVLTYGELFGAVSVRIRGSLRAGMTVTHMWVDSEPSLRGGRALWGMPKQMARFALDPAPPDAAFTGASWDAEGRELARVRMQPLAGAPRRVRLPVPVLNLQVLHGKVHAPPSAIRISPRLLRAAEWTIPADSPLAALGIAGKRPALSAQARDFEGSLSAAVPVQG</sequence>
<dbReference type="InterPro" id="IPR010451">
    <property type="entry name" value="Acetoacetate_decarboxylase"/>
</dbReference>
<reference evidence="2" key="1">
    <citation type="submission" date="2016-10" db="EMBL/GenBank/DDBJ databases">
        <authorList>
            <person name="Varghese N."/>
            <person name="Submissions S."/>
        </authorList>
    </citation>
    <scope>NUCLEOTIDE SEQUENCE [LARGE SCALE GENOMIC DNA]</scope>
    <source>
        <strain evidence="2">DSM 17044</strain>
    </source>
</reference>
<dbReference type="AlphaFoldDB" id="A0A1H7G520"/>
<evidence type="ECO:0000313" key="2">
    <source>
        <dbReference type="Proteomes" id="UP000182719"/>
    </source>
</evidence>
<dbReference type="GO" id="GO:0016829">
    <property type="term" value="F:lyase activity"/>
    <property type="evidence" value="ECO:0007669"/>
    <property type="project" value="InterPro"/>
</dbReference>
<dbReference type="Proteomes" id="UP000182719">
    <property type="component" value="Unassembled WGS sequence"/>
</dbReference>
<dbReference type="Pfam" id="PF06314">
    <property type="entry name" value="ADC"/>
    <property type="match status" value="1"/>
</dbReference>
<protein>
    <submittedName>
        <fullName evidence="1">Acetoacetate decarboxylase (ADC)</fullName>
    </submittedName>
</protein>
<dbReference type="OrthoDB" id="5524369at2"/>
<organism evidence="1 2">
    <name type="scientific">Stigmatella aurantiaca</name>
    <dbReference type="NCBI Taxonomy" id="41"/>
    <lineage>
        <taxon>Bacteria</taxon>
        <taxon>Pseudomonadati</taxon>
        <taxon>Myxococcota</taxon>
        <taxon>Myxococcia</taxon>
        <taxon>Myxococcales</taxon>
        <taxon>Cystobacterineae</taxon>
        <taxon>Archangiaceae</taxon>
        <taxon>Stigmatella</taxon>
    </lineage>
</organism>
<accession>A0A1H7G520</accession>
<dbReference type="EMBL" id="FOAP01000001">
    <property type="protein sequence ID" value="SEK31892.1"/>
    <property type="molecule type" value="Genomic_DNA"/>
</dbReference>
<name>A0A1H7G520_STIAU</name>
<dbReference type="SUPFAM" id="SSF160104">
    <property type="entry name" value="Acetoacetate decarboxylase-like"/>
    <property type="match status" value="1"/>
</dbReference>
<proteinExistence type="predicted"/>
<evidence type="ECO:0000313" key="1">
    <source>
        <dbReference type="EMBL" id="SEK31892.1"/>
    </source>
</evidence>
<dbReference type="Gene3D" id="2.40.400.10">
    <property type="entry name" value="Acetoacetate decarboxylase-like"/>
    <property type="match status" value="1"/>
</dbReference>
<keyword evidence="2" id="KW-1185">Reference proteome</keyword>